<dbReference type="Pfam" id="PF13616">
    <property type="entry name" value="Rotamase_3"/>
    <property type="match status" value="1"/>
</dbReference>
<keyword evidence="4 13" id="KW-0812">Transmembrane</keyword>
<keyword evidence="11" id="KW-0697">Rotamase</keyword>
<dbReference type="Gene3D" id="3.10.50.40">
    <property type="match status" value="1"/>
</dbReference>
<dbReference type="PANTHER" id="PTHR47529">
    <property type="entry name" value="PEPTIDYL-PROLYL CIS-TRANS ISOMERASE D"/>
    <property type="match status" value="1"/>
</dbReference>
<dbReference type="GO" id="GO:0005886">
    <property type="term" value="C:plasma membrane"/>
    <property type="evidence" value="ECO:0007669"/>
    <property type="project" value="UniProtKB-SubCell"/>
</dbReference>
<dbReference type="InterPro" id="IPR027304">
    <property type="entry name" value="Trigger_fact/SurA_dom_sf"/>
</dbReference>
<evidence type="ECO:0000256" key="10">
    <source>
        <dbReference type="ARBA" id="ARBA00042775"/>
    </source>
</evidence>
<sequence length="628" mass="69719">MLEKIREGSQGTWAIVILGLVILSFVFAGVGGYVSSSGNAAASVNGSEISQSTFDRAYQNERARMEAQYGESFSILAADSSYLNQFRRSVLDRLIADKLMEQAAEELGLRVSDAQIRERIANMPEFQVGQSFDNERFKATLRQVGFQPSTFKDYLRSEMTRQQIVAALLGSEFSLESEASKVLALQLQTRDIQYVTVPSEDFVSSVVITEQDIEVYYQQNLAQFDTQEKVSLEYIELNADDLMADIEVTEQEIEDLYNNSSNDFQTDEQRRVSLILIEFGEDEDAARAKANETLARVRSGEDFADVAAEVSDDAFSAENGGDLNYIARGDMDPEFEEAAFELENVGDVTDIVESEFGLQIIKLTEIKDQQVIAFDEVKDALAEQIKREKAVEEFFILQNKAAELAFEMPNGLQEVAEALNTTVKTTELFSENTAPAAVSNPLVLNQAFSAELIEDKVNSEVISIGENHAMIIRVKQHEPERTKSLDEVKPVIITQLSDEKEQDLAKAWAQTLLTELNQGNDISEQLSEKNLGWELQSGVARFGGEIPAAIVEKVFQLSPNSDANKAVVELANGDVALVQLNNVNQSDDMPADQLAAMQQRLGQLQSQTEIANLIEALKVDADIQVYIQ</sequence>
<dbReference type="eggNOG" id="COG0760">
    <property type="taxonomic scope" value="Bacteria"/>
</dbReference>
<evidence type="ECO:0000256" key="6">
    <source>
        <dbReference type="ARBA" id="ARBA00023136"/>
    </source>
</evidence>
<evidence type="ECO:0000313" key="15">
    <source>
        <dbReference type="EMBL" id="GAC14405.1"/>
    </source>
</evidence>
<dbReference type="EMBL" id="BAEN01000036">
    <property type="protein sequence ID" value="GAC14405.1"/>
    <property type="molecule type" value="Genomic_DNA"/>
</dbReference>
<keyword evidence="3" id="KW-0997">Cell inner membrane</keyword>
<protein>
    <recommendedName>
        <fullName evidence="9">Periplasmic chaperone PpiD</fullName>
    </recommendedName>
    <alternativeName>
        <fullName evidence="10">Periplasmic folding chaperone</fullName>
    </alternativeName>
</protein>
<evidence type="ECO:0000256" key="1">
    <source>
        <dbReference type="ARBA" id="ARBA00004382"/>
    </source>
</evidence>
<dbReference type="InterPro" id="IPR046357">
    <property type="entry name" value="PPIase_dom_sf"/>
</dbReference>
<dbReference type="Gene3D" id="1.10.4030.10">
    <property type="entry name" value="Porin chaperone SurA, peptide-binding domain"/>
    <property type="match status" value="1"/>
</dbReference>
<dbReference type="SUPFAM" id="SSF109998">
    <property type="entry name" value="Triger factor/SurA peptide-binding domain-like"/>
    <property type="match status" value="1"/>
</dbReference>
<dbReference type="Proteomes" id="UP000006334">
    <property type="component" value="Unassembled WGS sequence"/>
</dbReference>
<keyword evidence="16" id="KW-1185">Reference proteome</keyword>
<evidence type="ECO:0000256" key="9">
    <source>
        <dbReference type="ARBA" id="ARBA00040743"/>
    </source>
</evidence>
<evidence type="ECO:0000256" key="3">
    <source>
        <dbReference type="ARBA" id="ARBA00022519"/>
    </source>
</evidence>
<evidence type="ECO:0000256" key="11">
    <source>
        <dbReference type="PROSITE-ProRule" id="PRU00278"/>
    </source>
</evidence>
<keyword evidence="12" id="KW-0175">Coiled coil</keyword>
<keyword evidence="5 13" id="KW-1133">Transmembrane helix</keyword>
<evidence type="ECO:0000313" key="16">
    <source>
        <dbReference type="Proteomes" id="UP000006334"/>
    </source>
</evidence>
<evidence type="ECO:0000256" key="12">
    <source>
        <dbReference type="SAM" id="Coils"/>
    </source>
</evidence>
<feature type="domain" description="PpiC" evidence="14">
    <location>
        <begin position="267"/>
        <end position="365"/>
    </location>
</feature>
<keyword evidence="7" id="KW-0143">Chaperone</keyword>
<keyword evidence="11 15" id="KW-0413">Isomerase</keyword>
<evidence type="ECO:0000256" key="13">
    <source>
        <dbReference type="SAM" id="Phobius"/>
    </source>
</evidence>
<comment type="subcellular location">
    <subcellularLocation>
        <location evidence="1">Cell inner membrane</location>
        <topology evidence="1">Single-pass type II membrane protein</topology>
        <orientation evidence="1">Periplasmic side</orientation>
    </subcellularLocation>
</comment>
<accession>K6YSY3</accession>
<dbReference type="GO" id="GO:0003755">
    <property type="term" value="F:peptidyl-prolyl cis-trans isomerase activity"/>
    <property type="evidence" value="ECO:0007669"/>
    <property type="project" value="UniProtKB-KW"/>
</dbReference>
<reference evidence="15 16" key="1">
    <citation type="journal article" date="2017" name="Antonie Van Leeuwenhoek">
        <title>Rhizobium rhizosphaerae sp. nov., a novel species isolated from rice rhizosphere.</title>
        <authorList>
            <person name="Zhao J.J."/>
            <person name="Zhang J."/>
            <person name="Zhang R.J."/>
            <person name="Zhang C.W."/>
            <person name="Yin H.Q."/>
            <person name="Zhang X.X."/>
        </authorList>
    </citation>
    <scope>NUCLEOTIDE SEQUENCE [LARGE SCALE GENOMIC DNA]</scope>
    <source>
        <strain evidence="15 16">E3</strain>
    </source>
</reference>
<feature type="coiled-coil region" evidence="12">
    <location>
        <begin position="232"/>
        <end position="259"/>
    </location>
</feature>
<dbReference type="InterPro" id="IPR000297">
    <property type="entry name" value="PPIase_PpiC"/>
</dbReference>
<comment type="similarity">
    <text evidence="8">Belongs to the PpiD chaperone family.</text>
</comment>
<dbReference type="RefSeq" id="WP_008844221.1">
    <property type="nucleotide sequence ID" value="NZ_BAEN01000036.1"/>
</dbReference>
<dbReference type="SUPFAM" id="SSF54534">
    <property type="entry name" value="FKBP-like"/>
    <property type="match status" value="1"/>
</dbReference>
<keyword evidence="6 13" id="KW-0472">Membrane</keyword>
<evidence type="ECO:0000256" key="5">
    <source>
        <dbReference type="ARBA" id="ARBA00022989"/>
    </source>
</evidence>
<evidence type="ECO:0000256" key="4">
    <source>
        <dbReference type="ARBA" id="ARBA00022692"/>
    </source>
</evidence>
<dbReference type="Pfam" id="PF13624">
    <property type="entry name" value="SurA_N_3"/>
    <property type="match status" value="1"/>
</dbReference>
<dbReference type="STRING" id="1127673.GLIP_1776"/>
<name>K6YSY3_9ALTE</name>
<dbReference type="AlphaFoldDB" id="K6YSY3"/>
<organism evidence="15 16">
    <name type="scientific">Aliiglaciecola lipolytica E3</name>
    <dbReference type="NCBI Taxonomy" id="1127673"/>
    <lineage>
        <taxon>Bacteria</taxon>
        <taxon>Pseudomonadati</taxon>
        <taxon>Pseudomonadota</taxon>
        <taxon>Gammaproteobacteria</taxon>
        <taxon>Alteromonadales</taxon>
        <taxon>Alteromonadaceae</taxon>
        <taxon>Aliiglaciecola</taxon>
    </lineage>
</organism>
<evidence type="ECO:0000256" key="7">
    <source>
        <dbReference type="ARBA" id="ARBA00023186"/>
    </source>
</evidence>
<evidence type="ECO:0000256" key="2">
    <source>
        <dbReference type="ARBA" id="ARBA00022475"/>
    </source>
</evidence>
<evidence type="ECO:0000259" key="14">
    <source>
        <dbReference type="PROSITE" id="PS50198"/>
    </source>
</evidence>
<comment type="caution">
    <text evidence="15">The sequence shown here is derived from an EMBL/GenBank/DDBJ whole genome shotgun (WGS) entry which is preliminary data.</text>
</comment>
<proteinExistence type="inferred from homology"/>
<dbReference type="OrthoDB" id="9812372at2"/>
<evidence type="ECO:0000256" key="8">
    <source>
        <dbReference type="ARBA" id="ARBA00038408"/>
    </source>
</evidence>
<dbReference type="PROSITE" id="PS50198">
    <property type="entry name" value="PPIC_PPIASE_2"/>
    <property type="match status" value="1"/>
</dbReference>
<dbReference type="InterPro" id="IPR052029">
    <property type="entry name" value="PpiD_chaperone"/>
</dbReference>
<gene>
    <name evidence="15" type="primary">ppiD</name>
    <name evidence="15" type="ORF">GLIP_1776</name>
</gene>
<feature type="transmembrane region" description="Helical" evidence="13">
    <location>
        <begin position="12"/>
        <end position="34"/>
    </location>
</feature>
<keyword evidence="2" id="KW-1003">Cell membrane</keyword>
<dbReference type="PANTHER" id="PTHR47529:SF1">
    <property type="entry name" value="PERIPLASMIC CHAPERONE PPID"/>
    <property type="match status" value="1"/>
</dbReference>